<accession>D5AGH3</accession>
<evidence type="ECO:0000313" key="4">
    <source>
        <dbReference type="Proteomes" id="UP000002359"/>
    </source>
</evidence>
<dbReference type="AlphaFoldDB" id="D5AGH3"/>
<name>D5AGH3_STRGZ</name>
<dbReference type="PATRIC" id="fig|423211.3.peg.466"/>
<organism evidence="3 4">
    <name type="scientific">Streptococcus suis (strain GZ1)</name>
    <dbReference type="NCBI Taxonomy" id="423211"/>
    <lineage>
        <taxon>Bacteria</taxon>
        <taxon>Bacillati</taxon>
        <taxon>Bacillota</taxon>
        <taxon>Bacilli</taxon>
        <taxon>Lactobacillales</taxon>
        <taxon>Streptococcaceae</taxon>
        <taxon>Streptococcus</taxon>
    </lineage>
</organism>
<evidence type="ECO:0000313" key="3">
    <source>
        <dbReference type="EMBL" id="ADE30938.1"/>
    </source>
</evidence>
<dbReference type="GO" id="GO:0003677">
    <property type="term" value="F:DNA binding"/>
    <property type="evidence" value="ECO:0007669"/>
    <property type="project" value="UniProtKB-KW"/>
</dbReference>
<dbReference type="EMBL" id="CP000837">
    <property type="protein sequence ID" value="ADE30938.1"/>
    <property type="molecule type" value="Genomic_DNA"/>
</dbReference>
<dbReference type="SUPFAM" id="SSF47413">
    <property type="entry name" value="lambda repressor-like DNA-binding domains"/>
    <property type="match status" value="1"/>
</dbReference>
<dbReference type="InterPro" id="IPR010982">
    <property type="entry name" value="Lambda_DNA-bd_dom_sf"/>
</dbReference>
<dbReference type="Gene3D" id="1.10.260.40">
    <property type="entry name" value="lambda repressor-like DNA-binding domains"/>
    <property type="match status" value="1"/>
</dbReference>
<reference evidence="3 4" key="1">
    <citation type="journal article" date="2009" name="J. Infect. Dis.">
        <title>Clinical, experimental, and genomic differences between intermediately pathogenic, highly pathogenic, and epidemic Streptococcus suis.</title>
        <authorList>
            <person name="Ye C."/>
            <person name="Zheng H."/>
            <person name="Zhang J."/>
            <person name="Jing H."/>
            <person name="Wang L."/>
            <person name="Xiong Y."/>
            <person name="Wang W."/>
            <person name="Zhou Z."/>
            <person name="Sun Q."/>
            <person name="Luo X."/>
            <person name="Du H."/>
            <person name="Gottschalk M."/>
            <person name="Xu J."/>
        </authorList>
    </citation>
    <scope>NUCLEOTIDE SEQUENCE [LARGE SCALE GENOMIC DNA]</scope>
    <source>
        <strain evidence="3 4">GZ1</strain>
    </source>
</reference>
<dbReference type="PANTHER" id="PTHR46558">
    <property type="entry name" value="TRACRIPTIONAL REGULATORY PROTEIN-RELATED-RELATED"/>
    <property type="match status" value="1"/>
</dbReference>
<dbReference type="PROSITE" id="PS50943">
    <property type="entry name" value="HTH_CROC1"/>
    <property type="match status" value="1"/>
</dbReference>
<dbReference type="SMART" id="SM00530">
    <property type="entry name" value="HTH_XRE"/>
    <property type="match status" value="1"/>
</dbReference>
<dbReference type="Proteomes" id="UP000002359">
    <property type="component" value="Chromosome"/>
</dbReference>
<dbReference type="HOGENOM" id="CLU_066192_4_0_9"/>
<dbReference type="PANTHER" id="PTHR46558:SF13">
    <property type="entry name" value="HTH-TYPE TRANSCRIPTIONAL REGULATOR IMMR"/>
    <property type="match status" value="1"/>
</dbReference>
<dbReference type="CDD" id="cd00093">
    <property type="entry name" value="HTH_XRE"/>
    <property type="match status" value="1"/>
</dbReference>
<dbReference type="KEGG" id="ssw:SSGZ1_0473"/>
<dbReference type="Pfam" id="PF01381">
    <property type="entry name" value="HTH_3"/>
    <property type="match status" value="1"/>
</dbReference>
<evidence type="ECO:0000259" key="2">
    <source>
        <dbReference type="PROSITE" id="PS50943"/>
    </source>
</evidence>
<protein>
    <submittedName>
        <fullName evidence="3">Transcriptional regulator, Cro/CI family</fullName>
    </submittedName>
</protein>
<sequence length="190" mass="21873">MLRNIFRTPLTFWVVWCTLCVVQLPNSYYIHFNCTCQEQMGSSTVNILLRSEITMTFGEKVKAERTKLGMSQDELAAKIGVTRRIIGSYENDKSRPRGMERYKKLAESLNVNVNYLLSEDDAFIADVEDKYGRRGARQAQELLAEVTGLFAGGEMADEDMREMVDAIQEAYLIAKKNNKKYTPKKYRKDE</sequence>
<evidence type="ECO:0000256" key="1">
    <source>
        <dbReference type="ARBA" id="ARBA00023125"/>
    </source>
</evidence>
<dbReference type="InterPro" id="IPR001387">
    <property type="entry name" value="Cro/C1-type_HTH"/>
</dbReference>
<feature type="domain" description="HTH cro/C1-type" evidence="2">
    <location>
        <begin position="61"/>
        <end position="116"/>
    </location>
</feature>
<proteinExistence type="predicted"/>
<gene>
    <name evidence="3" type="ordered locus">SSGZ1_0473</name>
</gene>
<keyword evidence="1" id="KW-0238">DNA-binding</keyword>